<reference evidence="1" key="1">
    <citation type="journal article" date="2014" name="Genome Announc.">
        <title>Draft Genome Sequences of Three Alkaliphilic Bacillus Strains, Bacillus wakoensis JCM 9140T, Bacillus akibai JCM 9157T, and Bacillus hemicellulosilyticus JCM 9152T.</title>
        <authorList>
            <person name="Yuki M."/>
            <person name="Oshima K."/>
            <person name="Suda W."/>
            <person name="Oshida Y."/>
            <person name="Kitamura K."/>
            <person name="Iida T."/>
            <person name="Hattori M."/>
            <person name="Ohkuma M."/>
        </authorList>
    </citation>
    <scope>NUCLEOTIDE SEQUENCE [LARGE SCALE GENOMIC DNA]</scope>
    <source>
        <strain evidence="1">JCM 9152</strain>
    </source>
</reference>
<evidence type="ECO:0008006" key="3">
    <source>
        <dbReference type="Google" id="ProtNLM"/>
    </source>
</evidence>
<dbReference type="EMBL" id="BAUU01000013">
    <property type="protein sequence ID" value="GAE30713.1"/>
    <property type="molecule type" value="Genomic_DNA"/>
</dbReference>
<keyword evidence="2" id="KW-1185">Reference proteome</keyword>
<comment type="caution">
    <text evidence="1">The sequence shown here is derived from an EMBL/GenBank/DDBJ whole genome shotgun (WGS) entry which is preliminary data.</text>
</comment>
<proteinExistence type="predicted"/>
<dbReference type="Proteomes" id="UP000018895">
    <property type="component" value="Unassembled WGS sequence"/>
</dbReference>
<dbReference type="STRING" id="1236971.JCM9152_2129"/>
<dbReference type="AlphaFoldDB" id="W4QGD3"/>
<accession>W4QGD3</accession>
<dbReference type="RefSeq" id="WP_035343620.1">
    <property type="nucleotide sequence ID" value="NZ_BAUU01000013.1"/>
</dbReference>
<gene>
    <name evidence="1" type="ORF">JCM9152_2129</name>
</gene>
<dbReference type="OrthoDB" id="2691912at2"/>
<evidence type="ECO:0000313" key="2">
    <source>
        <dbReference type="Proteomes" id="UP000018895"/>
    </source>
</evidence>
<evidence type="ECO:0000313" key="1">
    <source>
        <dbReference type="EMBL" id="GAE30713.1"/>
    </source>
</evidence>
<organism evidence="1 2">
    <name type="scientific">Halalkalibacter hemicellulosilyticusJCM 9152</name>
    <dbReference type="NCBI Taxonomy" id="1236971"/>
    <lineage>
        <taxon>Bacteria</taxon>
        <taxon>Bacillati</taxon>
        <taxon>Bacillota</taxon>
        <taxon>Bacilli</taxon>
        <taxon>Bacillales</taxon>
        <taxon>Bacillaceae</taxon>
        <taxon>Halalkalibacter</taxon>
    </lineage>
</organism>
<protein>
    <recommendedName>
        <fullName evidence="3">LysM domain-containing protein</fullName>
    </recommendedName>
</protein>
<sequence>MKRLLAFIFIFIFLYSTYYDLTIGTLPNGLSQRDQLEELSTETKNNEVPTKEVITSNDEPYEVIQVEHGQTVLSIVEHLHTGPIPATIQEIIFDFKQLNGIEPEEMQVGHEYLFPIYP</sequence>
<name>W4QGD3_9BACI</name>